<feature type="domain" description="PUB" evidence="2">
    <location>
        <begin position="181"/>
        <end position="247"/>
    </location>
</feature>
<dbReference type="Gene3D" id="1.20.58.2190">
    <property type="match status" value="1"/>
</dbReference>
<gene>
    <name evidence="3" type="ORF">H310_14170</name>
</gene>
<dbReference type="RefSeq" id="XP_008880191.1">
    <property type="nucleotide sequence ID" value="XM_008881969.1"/>
</dbReference>
<dbReference type="SMART" id="SM00580">
    <property type="entry name" value="PUG"/>
    <property type="match status" value="1"/>
</dbReference>
<dbReference type="VEuPathDB" id="FungiDB:H310_14170"/>
<dbReference type="Pfam" id="PF09409">
    <property type="entry name" value="PUB"/>
    <property type="match status" value="1"/>
</dbReference>
<feature type="compositionally biased region" description="Low complexity" evidence="1">
    <location>
        <begin position="141"/>
        <end position="166"/>
    </location>
</feature>
<dbReference type="PANTHER" id="PTHR23153">
    <property type="entry name" value="UBX-RELATED"/>
    <property type="match status" value="1"/>
</dbReference>
<feature type="region of interest" description="Disordered" evidence="1">
    <location>
        <begin position="1"/>
        <end position="112"/>
    </location>
</feature>
<feature type="compositionally biased region" description="Polar residues" evidence="1">
    <location>
        <begin position="27"/>
        <end position="37"/>
    </location>
</feature>
<dbReference type="AlphaFoldDB" id="A0A024TAI4"/>
<feature type="compositionally biased region" description="Low complexity" evidence="1">
    <location>
        <begin position="70"/>
        <end position="84"/>
    </location>
</feature>
<dbReference type="OrthoDB" id="336240at2759"/>
<dbReference type="GO" id="GO:0005737">
    <property type="term" value="C:cytoplasm"/>
    <property type="evidence" value="ECO:0007669"/>
    <property type="project" value="TreeGrafter"/>
</dbReference>
<dbReference type="EMBL" id="KI914013">
    <property type="protein sequence ID" value="ETV91160.1"/>
    <property type="molecule type" value="Genomic_DNA"/>
</dbReference>
<evidence type="ECO:0000313" key="3">
    <source>
        <dbReference type="EMBL" id="ETV91160.1"/>
    </source>
</evidence>
<proteinExistence type="predicted"/>
<dbReference type="GeneID" id="20091220"/>
<evidence type="ECO:0000259" key="2">
    <source>
        <dbReference type="Pfam" id="PF09409"/>
    </source>
</evidence>
<accession>A0A024TAI4</accession>
<dbReference type="InterPro" id="IPR036339">
    <property type="entry name" value="PUB-like_dom_sf"/>
</dbReference>
<dbReference type="PANTHER" id="PTHR23153:SF38">
    <property type="entry name" value="UBX DOMAIN-CONTAINING PROTEIN 6"/>
    <property type="match status" value="1"/>
</dbReference>
<feature type="region of interest" description="Disordered" evidence="1">
    <location>
        <begin position="141"/>
        <end position="176"/>
    </location>
</feature>
<protein>
    <recommendedName>
        <fullName evidence="2">PUB domain-containing protein</fullName>
    </recommendedName>
</protein>
<reference evidence="3" key="1">
    <citation type="submission" date="2013-12" db="EMBL/GenBank/DDBJ databases">
        <title>The Genome Sequence of Aphanomyces invadans NJM9701.</title>
        <authorList>
            <consortium name="The Broad Institute Genomics Platform"/>
            <person name="Russ C."/>
            <person name="Tyler B."/>
            <person name="van West P."/>
            <person name="Dieguez-Uribeondo J."/>
            <person name="Young S.K."/>
            <person name="Zeng Q."/>
            <person name="Gargeya S."/>
            <person name="Fitzgerald M."/>
            <person name="Abouelleil A."/>
            <person name="Alvarado L."/>
            <person name="Chapman S.B."/>
            <person name="Gainer-Dewar J."/>
            <person name="Goldberg J."/>
            <person name="Griggs A."/>
            <person name="Gujja S."/>
            <person name="Hansen M."/>
            <person name="Howarth C."/>
            <person name="Imamovic A."/>
            <person name="Ireland A."/>
            <person name="Larimer J."/>
            <person name="McCowan C."/>
            <person name="Murphy C."/>
            <person name="Pearson M."/>
            <person name="Poon T.W."/>
            <person name="Priest M."/>
            <person name="Roberts A."/>
            <person name="Saif S."/>
            <person name="Shea T."/>
            <person name="Sykes S."/>
            <person name="Wortman J."/>
            <person name="Nusbaum C."/>
            <person name="Birren B."/>
        </authorList>
    </citation>
    <scope>NUCLEOTIDE SEQUENCE [LARGE SCALE GENOMIC DNA]</scope>
    <source>
        <strain evidence="3">NJM9701</strain>
    </source>
</reference>
<evidence type="ECO:0000256" key="1">
    <source>
        <dbReference type="SAM" id="MobiDB-lite"/>
    </source>
</evidence>
<name>A0A024TAI4_9STRA</name>
<dbReference type="STRING" id="157072.A0A024TAI4"/>
<dbReference type="InterPro" id="IPR018997">
    <property type="entry name" value="PUB_domain"/>
</dbReference>
<sequence length="264" mass="28028">MDWLKKKTKEVTSKVAKMQNDHKIKGQTFSGTGYSMQAPSAAPPPATCLPARPTSAVDPTVSEEERMLRRQQQAEAAAKRGAPAPKKRMTNGGDASNARPDHVVDDDSTTSEAYEQAKALEQMHIAAAGFNPYEPTISSSTAARAAATTAQSAPSPARDPSSSLARPPLPSTHSLPPATAATICKILQNILDNPDDDKFHKLRVSNGAIQAKIASVPEAVAFLHDIGFDAVVLDDNEEYFVLNATRTSTDALVAAVARLQPTTS</sequence>
<dbReference type="SUPFAM" id="SSF143503">
    <property type="entry name" value="PUG domain-like"/>
    <property type="match status" value="1"/>
</dbReference>
<organism evidence="3">
    <name type="scientific">Aphanomyces invadans</name>
    <dbReference type="NCBI Taxonomy" id="157072"/>
    <lineage>
        <taxon>Eukaryota</taxon>
        <taxon>Sar</taxon>
        <taxon>Stramenopiles</taxon>
        <taxon>Oomycota</taxon>
        <taxon>Saprolegniomycetes</taxon>
        <taxon>Saprolegniales</taxon>
        <taxon>Verrucalvaceae</taxon>
        <taxon>Aphanomyces</taxon>
    </lineage>
</organism>